<dbReference type="AlphaFoldDB" id="A0A1M5IYP5"/>
<accession>A0A1M5IYP5</accession>
<dbReference type="RefSeq" id="WP_062184338.1">
    <property type="nucleotide sequence ID" value="NZ_BBXL01000026.1"/>
</dbReference>
<evidence type="ECO:0000256" key="1">
    <source>
        <dbReference type="SAM" id="Coils"/>
    </source>
</evidence>
<sequence>MEENNTSLQVQQNTESGEFNDLPVILNSAPEILMQNQTSKSKATEVYLTIENLIADNGMSDFYDSELAKFVEKGKKTITAMNERRKPVTQMIDLIKKEFTSIESDLKIVVDKAQNRRNIYATEKMKMKQEEDRQAQLKIAKEKEIIEYRKACEIAVSSYFAECASKIKKQFLEHFNGLTLENVDKAGFESTTSNFDNYFYEGVNFTFPDNSLLDKDTLGSIRREFIDADYSSQKSQFKSEIQSQLRELVDKIPSKKAELQTLALADAAETERLLKEKEVREKDEADRIAQEADNKRKEAETAASVKAAGEQAAVLVDAQVGLFGAPKVVESYEIKLSNIAGYLMLVQFWFEKEGKELPQDKFEKFTFARVKAFCENYAKKNDEFIKNPAIIYEPKYKAK</sequence>
<name>A0A1M5IYP5_9BACT</name>
<keyword evidence="3" id="KW-1185">Reference proteome</keyword>
<dbReference type="EMBL" id="FQUC01000021">
    <property type="protein sequence ID" value="SHG33426.1"/>
    <property type="molecule type" value="Genomic_DNA"/>
</dbReference>
<dbReference type="STRING" id="1346286.SAMN05444362_12160"/>
<evidence type="ECO:0000313" key="3">
    <source>
        <dbReference type="Proteomes" id="UP000184480"/>
    </source>
</evidence>
<keyword evidence="1" id="KW-0175">Coiled coil</keyword>
<feature type="coiled-coil region" evidence="1">
    <location>
        <begin position="275"/>
        <end position="302"/>
    </location>
</feature>
<dbReference type="OrthoDB" id="794334at2"/>
<dbReference type="Proteomes" id="UP000184480">
    <property type="component" value="Unassembled WGS sequence"/>
</dbReference>
<reference evidence="3" key="1">
    <citation type="submission" date="2016-11" db="EMBL/GenBank/DDBJ databases">
        <authorList>
            <person name="Varghese N."/>
            <person name="Submissions S."/>
        </authorList>
    </citation>
    <scope>NUCLEOTIDE SEQUENCE [LARGE SCALE GENOMIC DNA]</scope>
    <source>
        <strain evidence="3">DSM 27370</strain>
    </source>
</reference>
<organism evidence="2 3">
    <name type="scientific">Dysgonomonas macrotermitis</name>
    <dbReference type="NCBI Taxonomy" id="1346286"/>
    <lineage>
        <taxon>Bacteria</taxon>
        <taxon>Pseudomonadati</taxon>
        <taxon>Bacteroidota</taxon>
        <taxon>Bacteroidia</taxon>
        <taxon>Bacteroidales</taxon>
        <taxon>Dysgonomonadaceae</taxon>
        <taxon>Dysgonomonas</taxon>
    </lineage>
</organism>
<evidence type="ECO:0000313" key="2">
    <source>
        <dbReference type="EMBL" id="SHG33426.1"/>
    </source>
</evidence>
<proteinExistence type="predicted"/>
<gene>
    <name evidence="2" type="ORF">SAMN05444362_12160</name>
</gene>
<protein>
    <submittedName>
        <fullName evidence="2">Uncharacterized protein</fullName>
    </submittedName>
</protein>